<name>G9X1F3_9FIRM</name>
<comment type="caution">
    <text evidence="2">The sequence shown here is derived from an EMBL/GenBank/DDBJ whole genome shotgun (WGS) entry which is preliminary data.</text>
</comment>
<dbReference type="BioCyc" id="EBAC796937-HMP:GMGH-2225-MONOMER"/>
<protein>
    <submittedName>
        <fullName evidence="2">Uncharacterized protein</fullName>
    </submittedName>
</protein>
<dbReference type="HOGENOM" id="CLU_123209_0_0_9"/>
<proteinExistence type="predicted"/>
<dbReference type="Proteomes" id="UP000006437">
    <property type="component" value="Unassembled WGS sequence"/>
</dbReference>
<dbReference type="EMBL" id="AFZE01000032">
    <property type="protein sequence ID" value="EHL14426.1"/>
    <property type="molecule type" value="Genomic_DNA"/>
</dbReference>
<dbReference type="RefSeq" id="WP_009526413.1">
    <property type="nucleotide sequence ID" value="NZ_JH414574.1"/>
</dbReference>
<gene>
    <name evidence="2" type="ORF">HMPREF9629_02197</name>
</gene>
<feature type="transmembrane region" description="Helical" evidence="1">
    <location>
        <begin position="21"/>
        <end position="39"/>
    </location>
</feature>
<keyword evidence="1" id="KW-0812">Transmembrane</keyword>
<keyword evidence="1" id="KW-0472">Membrane</keyword>
<reference evidence="2 3" key="1">
    <citation type="submission" date="2011-08" db="EMBL/GenBank/DDBJ databases">
        <title>The Genome Sequence of Eubacteriaceae bacterium ACC19a.</title>
        <authorList>
            <consortium name="The Broad Institute Genome Sequencing Platform"/>
            <person name="Earl A."/>
            <person name="Ward D."/>
            <person name="Feldgarden M."/>
            <person name="Gevers D."/>
            <person name="Sizova M."/>
            <person name="Hazen A."/>
            <person name="Epstein S."/>
            <person name="Young S.K."/>
            <person name="Zeng Q."/>
            <person name="Gargeya S."/>
            <person name="Fitzgerald M."/>
            <person name="Haas B."/>
            <person name="Abouelleil A."/>
            <person name="Alvarado L."/>
            <person name="Arachchi H.M."/>
            <person name="Berlin A."/>
            <person name="Brown A."/>
            <person name="Chapman S.B."/>
            <person name="Chen Z."/>
            <person name="Dunbar C."/>
            <person name="Freedman E."/>
            <person name="Gearin G."/>
            <person name="Gellesch M."/>
            <person name="Goldberg J."/>
            <person name="Griggs A."/>
            <person name="Gujja S."/>
            <person name="Heiman D."/>
            <person name="Howarth C."/>
            <person name="Larson L."/>
            <person name="Lui A."/>
            <person name="MacDonald P.J.P."/>
            <person name="Montmayeur A."/>
            <person name="Murphy C."/>
            <person name="Neiman D."/>
            <person name="Pearson M."/>
            <person name="Priest M."/>
            <person name="Roberts A."/>
            <person name="Saif S."/>
            <person name="Shea T."/>
            <person name="Shenoy N."/>
            <person name="Sisk P."/>
            <person name="Stolte C."/>
            <person name="Sykes S."/>
            <person name="Wortman J."/>
            <person name="Nusbaum C."/>
            <person name="Birren B."/>
        </authorList>
    </citation>
    <scope>NUCLEOTIDE SEQUENCE [LARGE SCALE GENOMIC DNA]</scope>
    <source>
        <strain evidence="2 3">ACC19a</strain>
    </source>
</reference>
<feature type="transmembrane region" description="Helical" evidence="1">
    <location>
        <begin position="59"/>
        <end position="78"/>
    </location>
</feature>
<evidence type="ECO:0000313" key="2">
    <source>
        <dbReference type="EMBL" id="EHL14426.1"/>
    </source>
</evidence>
<organism evidence="2 3">
    <name type="scientific">Peptoanaerobacter stomatis</name>
    <dbReference type="NCBI Taxonomy" id="796937"/>
    <lineage>
        <taxon>Bacteria</taxon>
        <taxon>Bacillati</taxon>
        <taxon>Bacillota</taxon>
        <taxon>Clostridia</taxon>
        <taxon>Peptostreptococcales</taxon>
        <taxon>Filifactoraceae</taxon>
        <taxon>Peptoanaerobacter</taxon>
    </lineage>
</organism>
<dbReference type="AlphaFoldDB" id="G9X1F3"/>
<evidence type="ECO:0000313" key="3">
    <source>
        <dbReference type="Proteomes" id="UP000006437"/>
    </source>
</evidence>
<sequence length="154" mass="17870">MNKENLDKYTEVWGDTVVLKELIYSCIIGVVISMLMFFIGRKIFTSMENIEKSLANGYALLVGVFGCIISGFICAKLFKPKRKVEEVFEFEDIEHILEVAGISVEEERKYLANLDYEIIKEMEDLELYALLSLIPEDSKNYKPEYREKMKGDEK</sequence>
<dbReference type="PATRIC" id="fig|796937.3.peg.1449"/>
<keyword evidence="1" id="KW-1133">Transmembrane helix</keyword>
<evidence type="ECO:0000256" key="1">
    <source>
        <dbReference type="SAM" id="Phobius"/>
    </source>
</evidence>
<accession>G9X1F3</accession>